<dbReference type="Proteomes" id="UP001497516">
    <property type="component" value="Chromosome 3"/>
</dbReference>
<evidence type="ECO:0000313" key="3">
    <source>
        <dbReference type="Proteomes" id="UP001497516"/>
    </source>
</evidence>
<keyword evidence="1" id="KW-0732">Signal</keyword>
<keyword evidence="3" id="KW-1185">Reference proteome</keyword>
<proteinExistence type="predicted"/>
<dbReference type="InterPro" id="IPR007541">
    <property type="entry name" value="Uncharacterised_BSP"/>
</dbReference>
<name>A0AAV2DRH0_9ROSI</name>
<organism evidence="2 3">
    <name type="scientific">Linum trigynum</name>
    <dbReference type="NCBI Taxonomy" id="586398"/>
    <lineage>
        <taxon>Eukaryota</taxon>
        <taxon>Viridiplantae</taxon>
        <taxon>Streptophyta</taxon>
        <taxon>Embryophyta</taxon>
        <taxon>Tracheophyta</taxon>
        <taxon>Spermatophyta</taxon>
        <taxon>Magnoliopsida</taxon>
        <taxon>eudicotyledons</taxon>
        <taxon>Gunneridae</taxon>
        <taxon>Pentapetalae</taxon>
        <taxon>rosids</taxon>
        <taxon>fabids</taxon>
        <taxon>Malpighiales</taxon>
        <taxon>Linaceae</taxon>
        <taxon>Linum</taxon>
    </lineage>
</organism>
<dbReference type="AlphaFoldDB" id="A0AAV2DRH0"/>
<feature type="chain" id="PRO_5043875422" evidence="1">
    <location>
        <begin position="26"/>
        <end position="257"/>
    </location>
</feature>
<evidence type="ECO:0000256" key="1">
    <source>
        <dbReference type="SAM" id="SignalP"/>
    </source>
</evidence>
<feature type="signal peptide" evidence="1">
    <location>
        <begin position="1"/>
        <end position="25"/>
    </location>
</feature>
<protein>
    <submittedName>
        <fullName evidence="2">Uncharacterized protein</fullName>
    </submittedName>
</protein>
<dbReference type="PANTHER" id="PTHR33321">
    <property type="match status" value="1"/>
</dbReference>
<sequence>MSLPAMTIIISVITTTLLIASIACGSQLQIGSPKVQYIVTNNANHTLGGARFNKQIGPSTAAQILYSATNFTWAVFDQANNPLDRKNITSITLLIEDRGVNNGSTTAAAAAQTNKTTIHVSANYIGNYAANLRRQFSGIIYQEVAAIWQWNGKGQAPAGLVTGIAHYVRLQARYGTVEKVKPGDGDRWDQGGGVTARFLVYCNQLKKGFVGQINKKMRHGYTDGFFLDLLGKPVDHLWSNYKERYGLEARTHRRHHE</sequence>
<dbReference type="EMBL" id="OZ034816">
    <property type="protein sequence ID" value="CAL1376140.1"/>
    <property type="molecule type" value="Genomic_DNA"/>
</dbReference>
<evidence type="ECO:0000313" key="2">
    <source>
        <dbReference type="EMBL" id="CAL1376140.1"/>
    </source>
</evidence>
<accession>A0AAV2DRH0</accession>
<reference evidence="2 3" key="1">
    <citation type="submission" date="2024-04" db="EMBL/GenBank/DDBJ databases">
        <authorList>
            <person name="Fracassetti M."/>
        </authorList>
    </citation>
    <scope>NUCLEOTIDE SEQUENCE [LARGE SCALE GENOMIC DNA]</scope>
</reference>
<dbReference type="Pfam" id="PF04450">
    <property type="entry name" value="BSP"/>
    <property type="match status" value="1"/>
</dbReference>
<dbReference type="PANTHER" id="PTHR33321:SF12">
    <property type="entry name" value="PLANT BASIC SECRETORY PROTEIN (BSP) FAMILY PROTEIN"/>
    <property type="match status" value="1"/>
</dbReference>
<gene>
    <name evidence="2" type="ORF">LTRI10_LOCUS17888</name>
</gene>